<evidence type="ECO:0000256" key="2">
    <source>
        <dbReference type="ARBA" id="ARBA00009863"/>
    </source>
</evidence>
<protein>
    <recommendedName>
        <fullName evidence="7">Small ribosomal subunit protein mS29</fullName>
    </recommendedName>
</protein>
<keyword evidence="6" id="KW-0687">Ribonucleoprotein</keyword>
<keyword evidence="5" id="KW-0496">Mitochondrion</keyword>
<keyword evidence="9" id="KW-1185">Reference proteome</keyword>
<organism evidence="8 9">
    <name type="scientific">Pythium insidiosum</name>
    <name type="common">Pythiosis disease agent</name>
    <dbReference type="NCBI Taxonomy" id="114742"/>
    <lineage>
        <taxon>Eukaryota</taxon>
        <taxon>Sar</taxon>
        <taxon>Stramenopiles</taxon>
        <taxon>Oomycota</taxon>
        <taxon>Peronosporomycetes</taxon>
        <taxon>Pythiales</taxon>
        <taxon>Pythiaceae</taxon>
        <taxon>Pythium</taxon>
    </lineage>
</organism>
<evidence type="ECO:0000256" key="5">
    <source>
        <dbReference type="ARBA" id="ARBA00023128"/>
    </source>
</evidence>
<dbReference type="Pfam" id="PF10236">
    <property type="entry name" value="DAP3"/>
    <property type="match status" value="1"/>
</dbReference>
<evidence type="ECO:0000256" key="3">
    <source>
        <dbReference type="ARBA" id="ARBA00022946"/>
    </source>
</evidence>
<evidence type="ECO:0000313" key="9">
    <source>
        <dbReference type="Proteomes" id="UP001209570"/>
    </source>
</evidence>
<dbReference type="Proteomes" id="UP001209570">
    <property type="component" value="Unassembled WGS sequence"/>
</dbReference>
<keyword evidence="4" id="KW-0689">Ribosomal protein</keyword>
<reference evidence="8" key="1">
    <citation type="submission" date="2021-12" db="EMBL/GenBank/DDBJ databases">
        <title>Prjna785345.</title>
        <authorList>
            <person name="Rujirawat T."/>
            <person name="Krajaejun T."/>
        </authorList>
    </citation>
    <scope>NUCLEOTIDE SEQUENCE</scope>
    <source>
        <strain evidence="8">Pi057C3</strain>
    </source>
</reference>
<comment type="caution">
    <text evidence="8">The sequence shown here is derived from an EMBL/GenBank/DDBJ whole genome shotgun (WGS) entry which is preliminary data.</text>
</comment>
<keyword evidence="3" id="KW-0809">Transit peptide</keyword>
<dbReference type="GO" id="GO:0005763">
    <property type="term" value="C:mitochondrial small ribosomal subunit"/>
    <property type="evidence" value="ECO:0007669"/>
    <property type="project" value="TreeGrafter"/>
</dbReference>
<evidence type="ECO:0000256" key="7">
    <source>
        <dbReference type="ARBA" id="ARBA00035140"/>
    </source>
</evidence>
<dbReference type="EMBL" id="JAKCXM010000195">
    <property type="protein sequence ID" value="KAJ0399061.1"/>
    <property type="molecule type" value="Genomic_DNA"/>
</dbReference>
<dbReference type="PANTHER" id="PTHR12810">
    <property type="entry name" value="MITOCHONDRIAL 28S RIBOSOMAL PROTEIN S29"/>
    <property type="match status" value="1"/>
</dbReference>
<proteinExistence type="inferred from homology"/>
<dbReference type="AlphaFoldDB" id="A0AAD5LZR1"/>
<dbReference type="InterPro" id="IPR027417">
    <property type="entry name" value="P-loop_NTPase"/>
</dbReference>
<evidence type="ECO:0000256" key="1">
    <source>
        <dbReference type="ARBA" id="ARBA00004173"/>
    </source>
</evidence>
<dbReference type="PANTHER" id="PTHR12810:SF0">
    <property type="entry name" value="SMALL RIBOSOMAL SUBUNIT PROTEIN MS29"/>
    <property type="match status" value="1"/>
</dbReference>
<evidence type="ECO:0000256" key="4">
    <source>
        <dbReference type="ARBA" id="ARBA00022980"/>
    </source>
</evidence>
<evidence type="ECO:0000256" key="6">
    <source>
        <dbReference type="ARBA" id="ARBA00023274"/>
    </source>
</evidence>
<sequence>MLAVRLLSRLQAQRAGAATVKRFQSVAFRGFASDASDAADASEEPLHEGVIASIPLSQVSENERLKFFPFLKETQHKVMPEGLNKRTEATFDLVGHRHAMLRENTLKVISTMKDWETAKAESTGAVVIDGDRGCGKTFALQQIVQFARESEWLVLYIPRARSWCYEAPYVMPSPYIEGKFDIDTFAIDLLEKFLQCHGEQLRKIPLRGSYSDRYYPESFPAKPKEAGEFDPSTLTLRDLVVNGIRDEELASTAVVDLRAELAKVTEFPVLVAIDEYNTWFEKTVFGYDGVDVKPSDIAVIDAFTDVRENGLVEDRKLSNGLFVLATTENYPSKADFKKQVNYRAHRLTMRPYNQEELQSVMAYYNQVHFVHDKPTESQLAYFRLMTKSVPLNVFDHKPTESQLAYFRLMTKSVPLNVFDRASFA</sequence>
<name>A0AAD5LZR1_PYTIN</name>
<comment type="subcellular location">
    <subcellularLocation>
        <location evidence="1">Mitochondrion</location>
    </subcellularLocation>
</comment>
<accession>A0AAD5LZR1</accession>
<comment type="similarity">
    <text evidence="2">Belongs to the mitochondrion-specific ribosomal protein mS29 family.</text>
</comment>
<gene>
    <name evidence="8" type="ORF">P43SY_008681</name>
</gene>
<dbReference type="GO" id="GO:0003735">
    <property type="term" value="F:structural constituent of ribosome"/>
    <property type="evidence" value="ECO:0007669"/>
    <property type="project" value="TreeGrafter"/>
</dbReference>
<dbReference type="SUPFAM" id="SSF52540">
    <property type="entry name" value="P-loop containing nucleoside triphosphate hydrolases"/>
    <property type="match status" value="1"/>
</dbReference>
<evidence type="ECO:0000313" key="8">
    <source>
        <dbReference type="EMBL" id="KAJ0399061.1"/>
    </source>
</evidence>
<dbReference type="InterPro" id="IPR019368">
    <property type="entry name" value="Ribosomal_mS29"/>
</dbReference>